<dbReference type="Proteomes" id="UP000309340">
    <property type="component" value="Unassembled WGS sequence"/>
</dbReference>
<dbReference type="OrthoDB" id="62952at2759"/>
<dbReference type="AlphaFoldDB" id="A0A4U0X5N8"/>
<gene>
    <name evidence="1" type="ORF">B0A55_07280</name>
</gene>
<reference evidence="1 2" key="1">
    <citation type="submission" date="2017-03" db="EMBL/GenBank/DDBJ databases">
        <title>Genomes of endolithic fungi from Antarctica.</title>
        <authorList>
            <person name="Coleine C."/>
            <person name="Masonjones S."/>
            <person name="Stajich J.E."/>
        </authorList>
    </citation>
    <scope>NUCLEOTIDE SEQUENCE [LARGE SCALE GENOMIC DNA]</scope>
    <source>
        <strain evidence="1 2">CCFEE 5184</strain>
    </source>
</reference>
<evidence type="ECO:0000313" key="2">
    <source>
        <dbReference type="Proteomes" id="UP000309340"/>
    </source>
</evidence>
<dbReference type="InterPro" id="IPR038883">
    <property type="entry name" value="AN11006-like"/>
</dbReference>
<name>A0A4U0X5N8_9PEZI</name>
<dbReference type="PANTHER" id="PTHR42085:SF2">
    <property type="entry name" value="F-BOX DOMAIN-CONTAINING PROTEIN"/>
    <property type="match status" value="1"/>
</dbReference>
<proteinExistence type="predicted"/>
<dbReference type="EMBL" id="NAJQ01000394">
    <property type="protein sequence ID" value="TKA70508.1"/>
    <property type="molecule type" value="Genomic_DNA"/>
</dbReference>
<keyword evidence="2" id="KW-1185">Reference proteome</keyword>
<evidence type="ECO:0000313" key="1">
    <source>
        <dbReference type="EMBL" id="TKA70508.1"/>
    </source>
</evidence>
<dbReference type="PANTHER" id="PTHR42085">
    <property type="entry name" value="F-BOX DOMAIN-CONTAINING PROTEIN"/>
    <property type="match status" value="1"/>
</dbReference>
<sequence>MHPPDDFGSPKRSRDSVDTGWVEVSRADAKARIPMLGGKMKSVLNFMVDKSLSLWLAPLSMRPGNPEGSIAAYQSYLDDAKHRTIVGYSSTTRRHQKYFMPPILTLSENIEKEAAPYYYGQNEFLTGGRLQSVTHITHPRHLKLIRRVIITWTDTYATENFMSLRRLKALANLRIRVDEKALLKRELGRGKGDQADQRFGLDDPTPQQQLAIMQAPGIAGLRTLSKIGHVEFVKMVKRRGEEFGGPIPGGVLETQIVPKLMGRKLKGRAPRRKKGGFPFLSLSPELRNHIYELHLRTEGTVEPTHPLARKILETRNSLLFCCARSANPARLSGMMALLNLRGLTSIKVRDSVLEDLFQVVKKDPAYPNFANDPVEAKSHYVVKVVKALQYFNAVLAEAQSGDVQDEIFEDDEWHMGDNFPPLVAETGERERSVEL</sequence>
<comment type="caution">
    <text evidence="1">The sequence shown here is derived from an EMBL/GenBank/DDBJ whole genome shotgun (WGS) entry which is preliminary data.</text>
</comment>
<accession>A0A4U0X5N8</accession>
<organism evidence="1 2">
    <name type="scientific">Friedmanniomyces simplex</name>
    <dbReference type="NCBI Taxonomy" id="329884"/>
    <lineage>
        <taxon>Eukaryota</taxon>
        <taxon>Fungi</taxon>
        <taxon>Dikarya</taxon>
        <taxon>Ascomycota</taxon>
        <taxon>Pezizomycotina</taxon>
        <taxon>Dothideomycetes</taxon>
        <taxon>Dothideomycetidae</taxon>
        <taxon>Mycosphaerellales</taxon>
        <taxon>Teratosphaeriaceae</taxon>
        <taxon>Friedmanniomyces</taxon>
    </lineage>
</organism>
<protein>
    <submittedName>
        <fullName evidence="1">Uncharacterized protein</fullName>
    </submittedName>
</protein>